<feature type="compositionally biased region" description="Polar residues" evidence="1">
    <location>
        <begin position="341"/>
        <end position="355"/>
    </location>
</feature>
<feature type="compositionally biased region" description="Polar residues" evidence="1">
    <location>
        <begin position="256"/>
        <end position="276"/>
    </location>
</feature>
<dbReference type="GeneID" id="80874890"/>
<dbReference type="AlphaFoldDB" id="A0AAE9WC80"/>
<feature type="region of interest" description="Disordered" evidence="1">
    <location>
        <begin position="256"/>
        <end position="365"/>
    </location>
</feature>
<dbReference type="InterPro" id="IPR006569">
    <property type="entry name" value="CID_dom"/>
</dbReference>
<dbReference type="CDD" id="cd17003">
    <property type="entry name" value="CID_Rtt103"/>
    <property type="match status" value="1"/>
</dbReference>
<sequence>MALTPEIVSAKLVTLNETQESITGIAHWVIYHKRYANEIIQLWLDSLREAPSNKKLLLLYLINEVVQQSRVKKITDLIDAVAPFVVEAVSQAYASVPSTIKTKIKYVYDVWCQRAIFSKKILSDLQNKFMEADYNRLGQPSAVDQPEWLSLSRRFVEASIHAKSSATTKSAVDVLYKSYREKPSDDPELNEKFKAQLVNAVSSCERTHRLSVESRLALISSLETLLDNQRQHVQGEEANISELTDILTVIEGKSPSIKQTPVDANTSTDPSYNSDDAYSPEVDSYSPPIDHAPYSADLHPVEPTFSPLPPSVASTHSEQNLSSENPSNENSGHEQKEPEDGSQTFQKEGSASSEDSIAAGLYPDN</sequence>
<dbReference type="SMART" id="SM00582">
    <property type="entry name" value="RPR"/>
    <property type="match status" value="1"/>
</dbReference>
<dbReference type="Pfam" id="PF04818">
    <property type="entry name" value="CID"/>
    <property type="match status" value="1"/>
</dbReference>
<feature type="domain" description="CID" evidence="2">
    <location>
        <begin position="1"/>
        <end position="133"/>
    </location>
</feature>
<dbReference type="EMBL" id="CP115611">
    <property type="protein sequence ID" value="WBW72924.1"/>
    <property type="molecule type" value="Genomic_DNA"/>
</dbReference>
<dbReference type="Proteomes" id="UP001212411">
    <property type="component" value="Chromosome 1"/>
</dbReference>
<dbReference type="PANTHER" id="PTHR12460:SF0">
    <property type="entry name" value="CID DOMAIN-CONTAINING PROTEIN-RELATED"/>
    <property type="match status" value="1"/>
</dbReference>
<dbReference type="GO" id="GO:0031124">
    <property type="term" value="P:mRNA 3'-end processing"/>
    <property type="evidence" value="ECO:0007669"/>
    <property type="project" value="InterPro"/>
</dbReference>
<accession>A0AAE9WC80</accession>
<dbReference type="RefSeq" id="XP_056037167.1">
    <property type="nucleotide sequence ID" value="XM_056180201.1"/>
</dbReference>
<reference evidence="3 4" key="1">
    <citation type="journal article" date="2023" name="G3 (Bethesda)">
        <title>A high-quality reference genome for the fission yeast Schizosaccharomyces osmophilus.</title>
        <authorList>
            <person name="Jia G.S."/>
            <person name="Zhang W.C."/>
            <person name="Liang Y."/>
            <person name="Liu X.H."/>
            <person name="Rhind N."/>
            <person name="Pidoux A."/>
            <person name="Brysch-Herzberg M."/>
            <person name="Du L.L."/>
        </authorList>
    </citation>
    <scope>NUCLEOTIDE SEQUENCE [LARGE SCALE GENOMIC DNA]</scope>
    <source>
        <strain evidence="3 4">CBS 15793</strain>
    </source>
</reference>
<proteinExistence type="predicted"/>
<dbReference type="PROSITE" id="PS51391">
    <property type="entry name" value="CID"/>
    <property type="match status" value="1"/>
</dbReference>
<evidence type="ECO:0000259" key="2">
    <source>
        <dbReference type="PROSITE" id="PS51391"/>
    </source>
</evidence>
<dbReference type="PANTHER" id="PTHR12460">
    <property type="entry name" value="CYCLIN-DEPENDENT KINASE INHIBITOR-RELATED PROTEIN"/>
    <property type="match status" value="1"/>
</dbReference>
<keyword evidence="4" id="KW-1185">Reference proteome</keyword>
<dbReference type="SUPFAM" id="SSF48464">
    <property type="entry name" value="ENTH/VHS domain"/>
    <property type="match status" value="1"/>
</dbReference>
<evidence type="ECO:0000313" key="3">
    <source>
        <dbReference type="EMBL" id="WBW72924.1"/>
    </source>
</evidence>
<dbReference type="Gene3D" id="1.25.40.90">
    <property type="match status" value="1"/>
</dbReference>
<evidence type="ECO:0000313" key="4">
    <source>
        <dbReference type="Proteomes" id="UP001212411"/>
    </source>
</evidence>
<name>A0AAE9WC80_9SCHI</name>
<organism evidence="3 4">
    <name type="scientific">Schizosaccharomyces osmophilus</name>
    <dbReference type="NCBI Taxonomy" id="2545709"/>
    <lineage>
        <taxon>Eukaryota</taxon>
        <taxon>Fungi</taxon>
        <taxon>Dikarya</taxon>
        <taxon>Ascomycota</taxon>
        <taxon>Taphrinomycotina</taxon>
        <taxon>Schizosaccharomycetes</taxon>
        <taxon>Schizosaccharomycetales</taxon>
        <taxon>Schizosaccharomycetaceae</taxon>
        <taxon>Schizosaccharomyces</taxon>
    </lineage>
</organism>
<dbReference type="InterPro" id="IPR008942">
    <property type="entry name" value="ENTH_VHS"/>
</dbReference>
<protein>
    <submittedName>
        <fullName evidence="3">RNA polymerase II transcription termination factor-like protein</fullName>
    </submittedName>
</protein>
<dbReference type="KEGG" id="som:SOMG_01408"/>
<evidence type="ECO:0000256" key="1">
    <source>
        <dbReference type="SAM" id="MobiDB-lite"/>
    </source>
</evidence>
<dbReference type="GO" id="GO:0099122">
    <property type="term" value="F:RNA polymerase II C-terminal domain binding"/>
    <property type="evidence" value="ECO:0007669"/>
    <property type="project" value="InterPro"/>
</dbReference>
<feature type="compositionally biased region" description="Low complexity" evidence="1">
    <location>
        <begin position="317"/>
        <end position="330"/>
    </location>
</feature>
<gene>
    <name evidence="3" type="primary">rhn1</name>
    <name evidence="3" type="ORF">SOMG_01408</name>
</gene>
<dbReference type="InterPro" id="IPR047883">
    <property type="entry name" value="Rtt103-like_CID"/>
</dbReference>